<evidence type="ECO:0000256" key="3">
    <source>
        <dbReference type="PIRSR" id="PIRSR600407-1"/>
    </source>
</evidence>
<dbReference type="GO" id="GO:0004382">
    <property type="term" value="F:GDP phosphatase activity"/>
    <property type="evidence" value="ECO:0007669"/>
    <property type="project" value="TreeGrafter"/>
</dbReference>
<keyword evidence="7" id="KW-0812">Transmembrane</keyword>
<sequence>MATYWRYGVILDAGSSGTRVHVYRWKDRSKEITKLPEAEVNTLPALETSKKWTKKLRPGVSSFAAIPDSIGTNHLEPLIKHALKYIPKQSVESTPIYVLATAGMRLLPDTQRRKLLDNICSYIRTTTSFFLQDCAHHVQVISGETEGLYGWIAANYLLGAFDFPEHHTHGKGHHTYGFLDMGGASAQIAFAPNATEAKAHANDLKLLRLRKLNRQNSEYRVFVTTWLGFGVNEARRRYEDALIESTGRNDLKELPDPCLPLGLDLPPNTKEDHPGEKEHIRLVGTGRFDECLRQTYPLLDKDAPCEDHPCLLHGTHVPAIDFDVNHFVGISEYWHTTHEIFEMGVKEKSYDFHTYQQRVREFCSQDWKTISQGIKGKKWGGKVDEGAAAEVCFRASWLINMLHDGIGIPRVGIENTKLDGHNGTEEIIQHAKDMGFLDPFQAVNKIHETEVSWTMGKMLLYASSQISPLDASYLPVGFGSNVPEVPADFQYGGAVPGLGTPPDPIGSTDDDWSRVLFESDSHRRIPGFVLFALIVCIALFLSCGKDRRTRTVKAIRSGISWFWECSRNPSYLRAKLFNRNDRVTYERVLESGDANEDFELTSVPGLNTPSEPNEEHQVGKASGWASPRPGIDQGSGLSLLGDHGTKGLGQSSSWPETPSSAGIEKSLIVRTESRERIPSRNSVRLKNVPSALSLESRE</sequence>
<protein>
    <submittedName>
        <fullName evidence="8">Putative nucleoside diphosphatase</fullName>
    </submittedName>
</protein>
<dbReference type="RefSeq" id="XP_018188697.1">
    <property type="nucleotide sequence ID" value="XM_018328894.1"/>
</dbReference>
<dbReference type="PANTHER" id="PTHR11782:SF121">
    <property type="entry name" value="NUCLEOSIDE-DIPHOSPHATASE MIG-23"/>
    <property type="match status" value="1"/>
</dbReference>
<feature type="active site" description="Proton acceptor" evidence="3">
    <location>
        <position position="146"/>
    </location>
</feature>
<evidence type="ECO:0000256" key="7">
    <source>
        <dbReference type="SAM" id="Phobius"/>
    </source>
</evidence>
<dbReference type="GO" id="GO:0045134">
    <property type="term" value="F:UDP phosphatase activity"/>
    <property type="evidence" value="ECO:0007669"/>
    <property type="project" value="TreeGrafter"/>
</dbReference>
<dbReference type="AlphaFoldDB" id="A0A165H8R1"/>
<keyword evidence="9" id="KW-1185">Reference proteome</keyword>
<dbReference type="OMA" id="TAYEVCF"/>
<dbReference type="GeneID" id="28894031"/>
<keyword evidence="4" id="KW-0547">Nucleotide-binding</keyword>
<dbReference type="Gene3D" id="3.30.420.40">
    <property type="match status" value="1"/>
</dbReference>
<evidence type="ECO:0000313" key="9">
    <source>
        <dbReference type="Proteomes" id="UP000076632"/>
    </source>
</evidence>
<dbReference type="InterPro" id="IPR000407">
    <property type="entry name" value="GDA1_CD39_NTPase"/>
</dbReference>
<dbReference type="STRING" id="1328760.A0A165H8R1"/>
<dbReference type="InParanoid" id="A0A165H8R1"/>
<feature type="compositionally biased region" description="Polar residues" evidence="6">
    <location>
        <begin position="648"/>
        <end position="660"/>
    </location>
</feature>
<comment type="similarity">
    <text evidence="1 5">Belongs to the GDA1/CD39 NTPase family.</text>
</comment>
<organism evidence="8 9">
    <name type="scientific">Xylona heveae (strain CBS 132557 / TC161)</name>
    <dbReference type="NCBI Taxonomy" id="1328760"/>
    <lineage>
        <taxon>Eukaryota</taxon>
        <taxon>Fungi</taxon>
        <taxon>Dikarya</taxon>
        <taxon>Ascomycota</taxon>
        <taxon>Pezizomycotina</taxon>
        <taxon>Xylonomycetes</taxon>
        <taxon>Xylonales</taxon>
        <taxon>Xylonaceae</taxon>
        <taxon>Xylona</taxon>
    </lineage>
</organism>
<feature type="binding site" evidence="4">
    <location>
        <begin position="183"/>
        <end position="187"/>
    </location>
    <ligand>
        <name>ATP</name>
        <dbReference type="ChEBI" id="CHEBI:30616"/>
    </ligand>
</feature>
<evidence type="ECO:0000256" key="4">
    <source>
        <dbReference type="PIRSR" id="PIRSR600407-2"/>
    </source>
</evidence>
<dbReference type="GO" id="GO:0005524">
    <property type="term" value="F:ATP binding"/>
    <property type="evidence" value="ECO:0007669"/>
    <property type="project" value="UniProtKB-KW"/>
</dbReference>
<dbReference type="Proteomes" id="UP000076632">
    <property type="component" value="Unassembled WGS sequence"/>
</dbReference>
<evidence type="ECO:0000256" key="6">
    <source>
        <dbReference type="SAM" id="MobiDB-lite"/>
    </source>
</evidence>
<proteinExistence type="inferred from homology"/>
<dbReference type="Gene3D" id="3.30.420.150">
    <property type="entry name" value="Exopolyphosphatase. Domain 2"/>
    <property type="match status" value="1"/>
</dbReference>
<feature type="region of interest" description="Disordered" evidence="6">
    <location>
        <begin position="598"/>
        <end position="667"/>
    </location>
</feature>
<keyword evidence="2 5" id="KW-0378">Hydrolase</keyword>
<keyword evidence="4" id="KW-0067">ATP-binding</keyword>
<keyword evidence="7" id="KW-1133">Transmembrane helix</keyword>
<dbReference type="EMBL" id="KV407457">
    <property type="protein sequence ID" value="KZF23142.1"/>
    <property type="molecule type" value="Genomic_DNA"/>
</dbReference>
<dbReference type="PROSITE" id="PS01238">
    <property type="entry name" value="GDA1_CD39_NTPASE"/>
    <property type="match status" value="1"/>
</dbReference>
<evidence type="ECO:0000313" key="8">
    <source>
        <dbReference type="EMBL" id="KZF23142.1"/>
    </source>
</evidence>
<keyword evidence="7" id="KW-0472">Membrane</keyword>
<feature type="transmembrane region" description="Helical" evidence="7">
    <location>
        <begin position="525"/>
        <end position="543"/>
    </location>
</feature>
<reference evidence="8 9" key="1">
    <citation type="journal article" date="2016" name="Fungal Biol.">
        <title>The genome of Xylona heveae provides a window into fungal endophytism.</title>
        <authorList>
            <person name="Gazis R."/>
            <person name="Kuo A."/>
            <person name="Riley R."/>
            <person name="LaButti K."/>
            <person name="Lipzen A."/>
            <person name="Lin J."/>
            <person name="Amirebrahimi M."/>
            <person name="Hesse C.N."/>
            <person name="Spatafora J.W."/>
            <person name="Henrissat B."/>
            <person name="Hainaut M."/>
            <person name="Grigoriev I.V."/>
            <person name="Hibbett D.S."/>
        </authorList>
    </citation>
    <scope>NUCLEOTIDE SEQUENCE [LARGE SCALE GENOMIC DNA]</scope>
    <source>
        <strain evidence="8 9">TC161</strain>
    </source>
</reference>
<dbReference type="PANTHER" id="PTHR11782">
    <property type="entry name" value="ADENOSINE/GUANOSINE DIPHOSPHATASE"/>
    <property type="match status" value="1"/>
</dbReference>
<evidence type="ECO:0000256" key="2">
    <source>
        <dbReference type="ARBA" id="ARBA00022801"/>
    </source>
</evidence>
<name>A0A165H8R1_XYLHT</name>
<dbReference type="FunCoup" id="A0A165H8R1">
    <property type="interactions" value="250"/>
</dbReference>
<dbReference type="GO" id="GO:0005794">
    <property type="term" value="C:Golgi apparatus"/>
    <property type="evidence" value="ECO:0007669"/>
    <property type="project" value="TreeGrafter"/>
</dbReference>
<dbReference type="GO" id="GO:0006256">
    <property type="term" value="P:UDP catabolic process"/>
    <property type="evidence" value="ECO:0007669"/>
    <property type="project" value="TreeGrafter"/>
</dbReference>
<evidence type="ECO:0000256" key="1">
    <source>
        <dbReference type="ARBA" id="ARBA00009283"/>
    </source>
</evidence>
<dbReference type="CDD" id="cd24039">
    <property type="entry name" value="ASKHA_NBD_YND1-like"/>
    <property type="match status" value="1"/>
</dbReference>
<gene>
    <name evidence="8" type="ORF">L228DRAFT_105107</name>
</gene>
<dbReference type="GO" id="GO:0046036">
    <property type="term" value="P:CTP metabolic process"/>
    <property type="evidence" value="ECO:0007669"/>
    <property type="project" value="TreeGrafter"/>
</dbReference>
<dbReference type="Pfam" id="PF01150">
    <property type="entry name" value="GDA1_CD39"/>
    <property type="match status" value="1"/>
</dbReference>
<evidence type="ECO:0000256" key="5">
    <source>
        <dbReference type="RuleBase" id="RU003833"/>
    </source>
</evidence>
<dbReference type="GO" id="GO:0016020">
    <property type="term" value="C:membrane"/>
    <property type="evidence" value="ECO:0007669"/>
    <property type="project" value="TreeGrafter"/>
</dbReference>
<dbReference type="OrthoDB" id="6372431at2759"/>
<dbReference type="GO" id="GO:0017111">
    <property type="term" value="F:ribonucleoside triphosphate phosphatase activity"/>
    <property type="evidence" value="ECO:0007669"/>
    <property type="project" value="TreeGrafter"/>
</dbReference>
<accession>A0A165H8R1</accession>